<protein>
    <submittedName>
        <fullName evidence="1">Uncharacterized protein</fullName>
    </submittedName>
</protein>
<reference evidence="1 2" key="1">
    <citation type="submission" date="2019-03" db="EMBL/GenBank/DDBJ databases">
        <title>Arthrobacter sp. nov., an bacterium isolated from biocrust in Mu Us Desert.</title>
        <authorList>
            <person name="Lixiong L."/>
        </authorList>
    </citation>
    <scope>NUCLEOTIDE SEQUENCE [LARGE SCALE GENOMIC DNA]</scope>
    <source>
        <strain evidence="1 2">SLN-3</strain>
    </source>
</reference>
<comment type="caution">
    <text evidence="1">The sequence shown here is derived from an EMBL/GenBank/DDBJ whole genome shotgun (WGS) entry which is preliminary data.</text>
</comment>
<dbReference type="AlphaFoldDB" id="A0A4V3ALV1"/>
<sequence length="200" mass="20414">MAGIAAFGYCILYTAATSSLPLETPPDQVQSVSQPVCEVMNGPGMQPSKEVSLGACTQGSGQEADGAPVRPVSACEAIGGRPQPPRPLTDDGTRVPATGTPLPAGQSVYARVDNAEGTPGTITEVGIMYRDGTIAVCGPLEWSYAHAGQTLTQHLPSDESLGALAEGESYAYKLTPAGTLELAGLRHPDGTIAPLPAARG</sequence>
<dbReference type="OrthoDB" id="9860979at2"/>
<organism evidence="1 2">
    <name type="scientific">Arthrobacter crusticola</name>
    <dbReference type="NCBI Taxonomy" id="2547960"/>
    <lineage>
        <taxon>Bacteria</taxon>
        <taxon>Bacillati</taxon>
        <taxon>Actinomycetota</taxon>
        <taxon>Actinomycetes</taxon>
        <taxon>Micrococcales</taxon>
        <taxon>Micrococcaceae</taxon>
        <taxon>Arthrobacter</taxon>
    </lineage>
</organism>
<evidence type="ECO:0000313" key="1">
    <source>
        <dbReference type="EMBL" id="TDK23926.1"/>
    </source>
</evidence>
<name>A0A4V3ALV1_9MICC</name>
<gene>
    <name evidence="1" type="ORF">E2F48_14105</name>
</gene>
<proteinExistence type="predicted"/>
<accession>A0A4V3ALV1</accession>
<dbReference type="Proteomes" id="UP000295411">
    <property type="component" value="Unassembled WGS sequence"/>
</dbReference>
<keyword evidence="2" id="KW-1185">Reference proteome</keyword>
<evidence type="ECO:0000313" key="2">
    <source>
        <dbReference type="Proteomes" id="UP000295411"/>
    </source>
</evidence>
<dbReference type="EMBL" id="SMTK01000005">
    <property type="protein sequence ID" value="TDK23926.1"/>
    <property type="molecule type" value="Genomic_DNA"/>
</dbReference>